<keyword evidence="1" id="KW-0238">DNA-binding</keyword>
<dbReference type="PANTHER" id="PTHR30204:SF82">
    <property type="entry name" value="TRANSCRIPTIONAL REGULATOR, MERR FAMILY"/>
    <property type="match status" value="1"/>
</dbReference>
<dbReference type="GO" id="GO:0003700">
    <property type="term" value="F:DNA-binding transcription factor activity"/>
    <property type="evidence" value="ECO:0007669"/>
    <property type="project" value="InterPro"/>
</dbReference>
<evidence type="ECO:0000313" key="3">
    <source>
        <dbReference type="EMBL" id="KRM05316.1"/>
    </source>
</evidence>
<dbReference type="EMBL" id="AZGB01000022">
    <property type="protein sequence ID" value="KRM05316.1"/>
    <property type="molecule type" value="Genomic_DNA"/>
</dbReference>
<dbReference type="PATRIC" id="fig|1423750.3.peg.1832"/>
<dbReference type="InterPro" id="IPR047057">
    <property type="entry name" value="MerR_fam"/>
</dbReference>
<dbReference type="CDD" id="cd01109">
    <property type="entry name" value="HTH_YyaN"/>
    <property type="match status" value="1"/>
</dbReference>
<dbReference type="PANTHER" id="PTHR30204">
    <property type="entry name" value="REDOX-CYCLING DRUG-SENSING TRANSCRIPTIONAL ACTIVATOR SOXR"/>
    <property type="match status" value="1"/>
</dbReference>
<evidence type="ECO:0000256" key="1">
    <source>
        <dbReference type="ARBA" id="ARBA00023125"/>
    </source>
</evidence>
<name>A0A0R1VPZ1_9LACO</name>
<protein>
    <recommendedName>
        <fullName evidence="2">HTH merR-type domain-containing protein</fullName>
    </recommendedName>
</protein>
<dbReference type="Gene3D" id="1.10.1660.10">
    <property type="match status" value="1"/>
</dbReference>
<organism evidence="3 4">
    <name type="scientific">Liquorilactobacillus ghanensis DSM 18630</name>
    <dbReference type="NCBI Taxonomy" id="1423750"/>
    <lineage>
        <taxon>Bacteria</taxon>
        <taxon>Bacillati</taxon>
        <taxon>Bacillota</taxon>
        <taxon>Bacilli</taxon>
        <taxon>Lactobacillales</taxon>
        <taxon>Lactobacillaceae</taxon>
        <taxon>Liquorilactobacillus</taxon>
    </lineage>
</organism>
<evidence type="ECO:0000313" key="4">
    <source>
        <dbReference type="Proteomes" id="UP000051451"/>
    </source>
</evidence>
<keyword evidence="4" id="KW-1185">Reference proteome</keyword>
<gene>
    <name evidence="3" type="ORF">FC89_GL001787</name>
</gene>
<dbReference type="SMART" id="SM00422">
    <property type="entry name" value="HTH_MERR"/>
    <property type="match status" value="1"/>
</dbReference>
<dbReference type="AlphaFoldDB" id="A0A0R1VPZ1"/>
<feature type="domain" description="HTH merR-type" evidence="2">
    <location>
        <begin position="2"/>
        <end position="71"/>
    </location>
</feature>
<evidence type="ECO:0000259" key="2">
    <source>
        <dbReference type="PROSITE" id="PS50937"/>
    </source>
</evidence>
<dbReference type="STRING" id="1423750.FC89_GL001787"/>
<dbReference type="Proteomes" id="UP000051451">
    <property type="component" value="Unassembled WGS sequence"/>
</dbReference>
<comment type="caution">
    <text evidence="3">The sequence shown here is derived from an EMBL/GenBank/DDBJ whole genome shotgun (WGS) entry which is preliminary data.</text>
</comment>
<dbReference type="InterPro" id="IPR000551">
    <property type="entry name" value="MerR-type_HTH_dom"/>
</dbReference>
<accession>A0A0R1VPZ1</accession>
<sequence>MNYSINEISRLTKLSKYTLRYYEKEGLVPKIKRNSSGYRIYDEKDLEWLTFLLKVKETGMPIQTLKRFSRIMFNPKTIPERRKILLEHKQHIIQQQEKLQKSLDAIDKKFKKYDEIQRKSIEL</sequence>
<reference evidence="3 4" key="1">
    <citation type="journal article" date="2015" name="Genome Announc.">
        <title>Expanding the biotechnology potential of lactobacilli through comparative genomics of 213 strains and associated genera.</title>
        <authorList>
            <person name="Sun Z."/>
            <person name="Harris H.M."/>
            <person name="McCann A."/>
            <person name="Guo C."/>
            <person name="Argimon S."/>
            <person name="Zhang W."/>
            <person name="Yang X."/>
            <person name="Jeffery I.B."/>
            <person name="Cooney J.C."/>
            <person name="Kagawa T.F."/>
            <person name="Liu W."/>
            <person name="Song Y."/>
            <person name="Salvetti E."/>
            <person name="Wrobel A."/>
            <person name="Rasinkangas P."/>
            <person name="Parkhill J."/>
            <person name="Rea M.C."/>
            <person name="O'Sullivan O."/>
            <person name="Ritari J."/>
            <person name="Douillard F.P."/>
            <person name="Paul Ross R."/>
            <person name="Yang R."/>
            <person name="Briner A.E."/>
            <person name="Felis G.E."/>
            <person name="de Vos W.M."/>
            <person name="Barrangou R."/>
            <person name="Klaenhammer T.R."/>
            <person name="Caufield P.W."/>
            <person name="Cui Y."/>
            <person name="Zhang H."/>
            <person name="O'Toole P.W."/>
        </authorList>
    </citation>
    <scope>NUCLEOTIDE SEQUENCE [LARGE SCALE GENOMIC DNA]</scope>
    <source>
        <strain evidence="3 4">DSM 18630</strain>
    </source>
</reference>
<dbReference type="SUPFAM" id="SSF46955">
    <property type="entry name" value="Putative DNA-binding domain"/>
    <property type="match status" value="1"/>
</dbReference>
<proteinExistence type="predicted"/>
<dbReference type="InterPro" id="IPR009061">
    <property type="entry name" value="DNA-bd_dom_put_sf"/>
</dbReference>
<dbReference type="GO" id="GO:0003677">
    <property type="term" value="F:DNA binding"/>
    <property type="evidence" value="ECO:0007669"/>
    <property type="project" value="UniProtKB-KW"/>
</dbReference>
<dbReference type="Pfam" id="PF13411">
    <property type="entry name" value="MerR_1"/>
    <property type="match status" value="1"/>
</dbReference>
<dbReference type="PROSITE" id="PS50937">
    <property type="entry name" value="HTH_MERR_2"/>
    <property type="match status" value="1"/>
</dbReference>